<gene>
    <name evidence="1" type="ORF">BO83DRAFT_19740</name>
</gene>
<proteinExistence type="predicted"/>
<keyword evidence="2" id="KW-1185">Reference proteome</keyword>
<dbReference type="VEuPathDB" id="FungiDB:BO83DRAFT_19740"/>
<name>A0A317VPG5_ASPEC</name>
<reference evidence="1" key="1">
    <citation type="submission" date="2016-12" db="EMBL/GenBank/DDBJ databases">
        <title>The genomes of Aspergillus section Nigri reveals drivers in fungal speciation.</title>
        <authorList>
            <consortium name="DOE Joint Genome Institute"/>
            <person name="Vesth T.C."/>
            <person name="Nybo J."/>
            <person name="Theobald S."/>
            <person name="Brandl J."/>
            <person name="Frisvad J.C."/>
            <person name="Nielsen K.F."/>
            <person name="Lyhne E.K."/>
            <person name="Kogle M.E."/>
            <person name="Kuo A."/>
            <person name="Riley R."/>
            <person name="Clum A."/>
            <person name="Nolan M."/>
            <person name="Lipzen A."/>
            <person name="Salamov A."/>
            <person name="Henrissat B."/>
            <person name="Wiebenga A."/>
            <person name="De vries R.P."/>
            <person name="Grigoriev I.V."/>
            <person name="Mortensen U.H."/>
            <person name="Andersen M.R."/>
            <person name="Baker S.E."/>
        </authorList>
    </citation>
    <scope>NUCLEOTIDE SEQUENCE</scope>
    <source>
        <strain evidence="1">CBS 122712</strain>
    </source>
</reference>
<evidence type="ECO:0000313" key="1">
    <source>
        <dbReference type="EMBL" id="PWY74957.1"/>
    </source>
</evidence>
<dbReference type="AlphaFoldDB" id="A0A317VPG5"/>
<comment type="caution">
    <text evidence="1">The sequence shown here is derived from an EMBL/GenBank/DDBJ whole genome shotgun (WGS) entry which is preliminary data.</text>
</comment>
<evidence type="ECO:0000313" key="2">
    <source>
        <dbReference type="Proteomes" id="UP000246171"/>
    </source>
</evidence>
<sequence length="82" mass="9166">MTNRHKAAPVTQQAKSALFLVTFYLTEKLSQQLDYCANVHLCPSNNLRPTFSQTKTMTSYVIRVNGGNGCFATQQNRPKATI</sequence>
<dbReference type="Proteomes" id="UP000246171">
    <property type="component" value="Unassembled WGS sequence"/>
</dbReference>
<dbReference type="RefSeq" id="XP_025389052.1">
    <property type="nucleotide sequence ID" value="XM_025526611.1"/>
</dbReference>
<organism evidence="1 2">
    <name type="scientific">Aspergillus eucalypticola (strain CBS 122712 / IBT 29274)</name>
    <dbReference type="NCBI Taxonomy" id="1448314"/>
    <lineage>
        <taxon>Eukaryota</taxon>
        <taxon>Fungi</taxon>
        <taxon>Dikarya</taxon>
        <taxon>Ascomycota</taxon>
        <taxon>Pezizomycotina</taxon>
        <taxon>Eurotiomycetes</taxon>
        <taxon>Eurotiomycetidae</taxon>
        <taxon>Eurotiales</taxon>
        <taxon>Aspergillaceae</taxon>
        <taxon>Aspergillus</taxon>
        <taxon>Aspergillus subgen. Circumdati</taxon>
    </lineage>
</organism>
<protein>
    <submittedName>
        <fullName evidence="1">Uncharacterized protein</fullName>
    </submittedName>
</protein>
<accession>A0A317VPG5</accession>
<dbReference type="GeneID" id="37048573"/>
<dbReference type="EMBL" id="MSFU01000010">
    <property type="protein sequence ID" value="PWY74957.1"/>
    <property type="molecule type" value="Genomic_DNA"/>
</dbReference>